<reference evidence="1" key="1">
    <citation type="submission" date="2021-06" db="EMBL/GenBank/DDBJ databases">
        <authorList>
            <person name="Kallberg Y."/>
            <person name="Tangrot J."/>
            <person name="Rosling A."/>
        </authorList>
    </citation>
    <scope>NUCLEOTIDE SEQUENCE</scope>
    <source>
        <strain evidence="1">CL551</strain>
    </source>
</reference>
<evidence type="ECO:0000313" key="2">
    <source>
        <dbReference type="Proteomes" id="UP000789342"/>
    </source>
</evidence>
<name>A0A9N9F5Z6_9GLOM</name>
<feature type="non-terminal residue" evidence="1">
    <location>
        <position position="1"/>
    </location>
</feature>
<dbReference type="EMBL" id="CAJVPV010001932">
    <property type="protein sequence ID" value="CAG8512799.1"/>
    <property type="molecule type" value="Genomic_DNA"/>
</dbReference>
<accession>A0A9N9F5Z6</accession>
<sequence>KLLYLNNTVSKVQEKSITSRLFSIVALLTIRSTLNTMTASPSSLVSTVTILLCSQNRSIHERQAKVDVGTIDPAKKKTFTLQVCLKLV</sequence>
<evidence type="ECO:0000313" key="1">
    <source>
        <dbReference type="EMBL" id="CAG8512799.1"/>
    </source>
</evidence>
<dbReference type="Proteomes" id="UP000789342">
    <property type="component" value="Unassembled WGS sequence"/>
</dbReference>
<keyword evidence="2" id="KW-1185">Reference proteome</keyword>
<organism evidence="1 2">
    <name type="scientific">Acaulospora morrowiae</name>
    <dbReference type="NCBI Taxonomy" id="94023"/>
    <lineage>
        <taxon>Eukaryota</taxon>
        <taxon>Fungi</taxon>
        <taxon>Fungi incertae sedis</taxon>
        <taxon>Mucoromycota</taxon>
        <taxon>Glomeromycotina</taxon>
        <taxon>Glomeromycetes</taxon>
        <taxon>Diversisporales</taxon>
        <taxon>Acaulosporaceae</taxon>
        <taxon>Acaulospora</taxon>
    </lineage>
</organism>
<gene>
    <name evidence="1" type="ORF">AMORRO_LOCUS3814</name>
</gene>
<comment type="caution">
    <text evidence="1">The sequence shown here is derived from an EMBL/GenBank/DDBJ whole genome shotgun (WGS) entry which is preliminary data.</text>
</comment>
<dbReference type="AlphaFoldDB" id="A0A9N9F5Z6"/>
<protein>
    <submittedName>
        <fullName evidence="1">10550_t:CDS:1</fullName>
    </submittedName>
</protein>
<proteinExistence type="predicted"/>